<sequence length="316" mass="33055">MPAMTRFVVCGETLIDLVRSASDTPTSFRSAWEALSAGGPMNSAVALGTLGADVQYLGRLSDDAFGGQLRAHIEAADVGLALSTESSQATSLAVVSLDEQGVATYTFHFDDTANFGWQPDELPSLGDDDWLHIASLSCVVSPGNEVLLDWMETVRSGVSYDINVRPTVIKDPAVYWARVEPWLEVVGRRDGILKASDVDIEFLSRAAGGSDPLEIVTGWVERYGLGLAVVTLGADGAVAVEPGGAVTKVPGFTVDVVDTVGAGDTFMAGFLEARVEQGLDLEESLLRGAAAAAIVCGRQGAQPPTAAEVDALVARA</sequence>
<keyword evidence="4 7" id="KW-0418">Kinase</keyword>
<dbReference type="PANTHER" id="PTHR43085">
    <property type="entry name" value="HEXOKINASE FAMILY MEMBER"/>
    <property type="match status" value="1"/>
</dbReference>
<dbReference type="EMBL" id="BAAAYR010000007">
    <property type="protein sequence ID" value="GAA3578859.1"/>
    <property type="molecule type" value="Genomic_DNA"/>
</dbReference>
<feature type="domain" description="Carbohydrate kinase PfkB" evidence="6">
    <location>
        <begin position="4"/>
        <end position="304"/>
    </location>
</feature>
<dbReference type="InterPro" id="IPR050306">
    <property type="entry name" value="PfkB_Carbo_kinase"/>
</dbReference>
<comment type="caution">
    <text evidence="7">The sequence shown here is derived from an EMBL/GenBank/DDBJ whole genome shotgun (WGS) entry which is preliminary data.</text>
</comment>
<dbReference type="InterPro" id="IPR002173">
    <property type="entry name" value="Carboh/pur_kinase_PfkB_CS"/>
</dbReference>
<evidence type="ECO:0000313" key="8">
    <source>
        <dbReference type="Proteomes" id="UP001500767"/>
    </source>
</evidence>
<keyword evidence="3" id="KW-0547">Nucleotide-binding</keyword>
<comment type="similarity">
    <text evidence="1">Belongs to the carbohydrate kinase PfkB family.</text>
</comment>
<evidence type="ECO:0000256" key="1">
    <source>
        <dbReference type="ARBA" id="ARBA00010688"/>
    </source>
</evidence>
<gene>
    <name evidence="7" type="ORF">GCM10022197_40380</name>
</gene>
<dbReference type="Pfam" id="PF00294">
    <property type="entry name" value="PfkB"/>
    <property type="match status" value="1"/>
</dbReference>
<dbReference type="Proteomes" id="UP001500767">
    <property type="component" value="Unassembled WGS sequence"/>
</dbReference>
<dbReference type="InterPro" id="IPR011611">
    <property type="entry name" value="PfkB_dom"/>
</dbReference>
<proteinExistence type="inferred from homology"/>
<dbReference type="PROSITE" id="PS00584">
    <property type="entry name" value="PFKB_KINASES_2"/>
    <property type="match status" value="1"/>
</dbReference>
<name>A0ABP6Y864_9ACTN</name>
<evidence type="ECO:0000256" key="3">
    <source>
        <dbReference type="ARBA" id="ARBA00022741"/>
    </source>
</evidence>
<evidence type="ECO:0000256" key="2">
    <source>
        <dbReference type="ARBA" id="ARBA00022679"/>
    </source>
</evidence>
<organism evidence="7 8">
    <name type="scientific">Microlunatus spumicola</name>
    <dbReference type="NCBI Taxonomy" id="81499"/>
    <lineage>
        <taxon>Bacteria</taxon>
        <taxon>Bacillati</taxon>
        <taxon>Actinomycetota</taxon>
        <taxon>Actinomycetes</taxon>
        <taxon>Propionibacteriales</taxon>
        <taxon>Propionibacteriaceae</taxon>
        <taxon>Microlunatus</taxon>
    </lineage>
</organism>
<evidence type="ECO:0000256" key="5">
    <source>
        <dbReference type="ARBA" id="ARBA00022840"/>
    </source>
</evidence>
<accession>A0ABP6Y864</accession>
<keyword evidence="5" id="KW-0067">ATP-binding</keyword>
<evidence type="ECO:0000313" key="7">
    <source>
        <dbReference type="EMBL" id="GAA3578859.1"/>
    </source>
</evidence>
<evidence type="ECO:0000259" key="6">
    <source>
        <dbReference type="Pfam" id="PF00294"/>
    </source>
</evidence>
<dbReference type="PANTHER" id="PTHR43085:SF1">
    <property type="entry name" value="PSEUDOURIDINE KINASE-RELATED"/>
    <property type="match status" value="1"/>
</dbReference>
<reference evidence="8" key="1">
    <citation type="journal article" date="2019" name="Int. J. Syst. Evol. Microbiol.">
        <title>The Global Catalogue of Microorganisms (GCM) 10K type strain sequencing project: providing services to taxonomists for standard genome sequencing and annotation.</title>
        <authorList>
            <consortium name="The Broad Institute Genomics Platform"/>
            <consortium name="The Broad Institute Genome Sequencing Center for Infectious Disease"/>
            <person name="Wu L."/>
            <person name="Ma J."/>
        </authorList>
    </citation>
    <scope>NUCLEOTIDE SEQUENCE [LARGE SCALE GENOMIC DNA]</scope>
    <source>
        <strain evidence="8">JCM 16540</strain>
    </source>
</reference>
<evidence type="ECO:0000256" key="4">
    <source>
        <dbReference type="ARBA" id="ARBA00022777"/>
    </source>
</evidence>
<keyword evidence="2" id="KW-0808">Transferase</keyword>
<protein>
    <submittedName>
        <fullName evidence="7">PfkB family carbohydrate kinase</fullName>
    </submittedName>
</protein>
<dbReference type="Gene3D" id="3.40.1190.20">
    <property type="match status" value="1"/>
</dbReference>
<keyword evidence="8" id="KW-1185">Reference proteome</keyword>
<dbReference type="GO" id="GO:0016301">
    <property type="term" value="F:kinase activity"/>
    <property type="evidence" value="ECO:0007669"/>
    <property type="project" value="UniProtKB-KW"/>
</dbReference>
<dbReference type="SUPFAM" id="SSF53613">
    <property type="entry name" value="Ribokinase-like"/>
    <property type="match status" value="1"/>
</dbReference>
<dbReference type="InterPro" id="IPR029056">
    <property type="entry name" value="Ribokinase-like"/>
</dbReference>
<dbReference type="CDD" id="cd01167">
    <property type="entry name" value="bac_FRK"/>
    <property type="match status" value="1"/>
</dbReference>